<evidence type="ECO:0000256" key="1">
    <source>
        <dbReference type="ARBA" id="ARBA00004496"/>
    </source>
</evidence>
<dbReference type="FunFam" id="2.60.40.790:FF:000001">
    <property type="entry name" value="Nuclear migration protein nudC"/>
    <property type="match status" value="1"/>
</dbReference>
<dbReference type="GO" id="GO:0005737">
    <property type="term" value="C:cytoplasm"/>
    <property type="evidence" value="ECO:0007669"/>
    <property type="project" value="UniProtKB-SubCell"/>
</dbReference>
<dbReference type="OrthoDB" id="416217at2759"/>
<reference evidence="9 10" key="2">
    <citation type="submission" date="2018-11" db="EMBL/GenBank/DDBJ databases">
        <authorList>
            <consortium name="Pathogen Informatics"/>
        </authorList>
    </citation>
    <scope>NUCLEOTIDE SEQUENCE [LARGE SCALE GENOMIC DNA]</scope>
</reference>
<evidence type="ECO:0000256" key="3">
    <source>
        <dbReference type="ARBA" id="ARBA00017641"/>
    </source>
</evidence>
<proteinExistence type="inferred from homology"/>
<evidence type="ECO:0000313" key="11">
    <source>
        <dbReference type="WBParaSite" id="SBAD_0000139301-mRNA-1"/>
    </source>
</evidence>
<sequence>MEEDNEKFDAILLNLAQGMNGGVPQLFDVLFSLLARKTDFYTGKGPEFAEQVAMEVAAKLAEKNKEEAKRLAQKRAKQSRDEVQPAADSNEPKIKELTDEEAEELERKLKAKEPLVKVKQNQEDADEEGKGMTPNAGNGADLPNYQWTQTLGEVELRVPFNVNFAIKPKDLIVEIKQKHLKVGLKGHPPVIDDELYKKIKVEESMWTVEDRKVAVITFDKVHKMEWWSKLVMTDPEINTRKVQPENSKLSDLEGETRAMVEKMMYDQRQKELGLPTSEEQKKKDVLKKFMEAHPEMDFSKAKFS</sequence>
<dbReference type="InterPro" id="IPR037898">
    <property type="entry name" value="NudC_fam"/>
</dbReference>
<dbReference type="EMBL" id="UZAM01006793">
    <property type="protein sequence ID" value="VDO94032.1"/>
    <property type="molecule type" value="Genomic_DNA"/>
</dbReference>
<dbReference type="Gene3D" id="2.60.40.790">
    <property type="match status" value="1"/>
</dbReference>
<evidence type="ECO:0000313" key="10">
    <source>
        <dbReference type="Proteomes" id="UP000270296"/>
    </source>
</evidence>
<dbReference type="Pfam" id="PF04969">
    <property type="entry name" value="CS"/>
    <property type="match status" value="1"/>
</dbReference>
<dbReference type="WBParaSite" id="SBAD_0000139301-mRNA-1">
    <property type="protein sequence ID" value="SBAD_0000139301-mRNA-1"/>
    <property type="gene ID" value="SBAD_0000139301"/>
</dbReference>
<dbReference type="CDD" id="cd06492">
    <property type="entry name" value="p23_mNUDC_like"/>
    <property type="match status" value="1"/>
</dbReference>
<dbReference type="InterPro" id="IPR025934">
    <property type="entry name" value="NudC_N_dom"/>
</dbReference>
<feature type="domain" description="CS" evidence="8">
    <location>
        <begin position="140"/>
        <end position="231"/>
    </location>
</feature>
<dbReference type="SUPFAM" id="SSF49764">
    <property type="entry name" value="HSP20-like chaperones"/>
    <property type="match status" value="1"/>
</dbReference>
<organism evidence="11">
    <name type="scientific">Soboliphyme baturini</name>
    <dbReference type="NCBI Taxonomy" id="241478"/>
    <lineage>
        <taxon>Eukaryota</taxon>
        <taxon>Metazoa</taxon>
        <taxon>Ecdysozoa</taxon>
        <taxon>Nematoda</taxon>
        <taxon>Enoplea</taxon>
        <taxon>Dorylaimia</taxon>
        <taxon>Dioctophymatida</taxon>
        <taxon>Dioctophymatoidea</taxon>
        <taxon>Soboliphymatidae</taxon>
        <taxon>Soboliphyme</taxon>
    </lineage>
</organism>
<dbReference type="GO" id="GO:0051082">
    <property type="term" value="F:unfolded protein binding"/>
    <property type="evidence" value="ECO:0007669"/>
    <property type="project" value="TreeGrafter"/>
</dbReference>
<name>A0A183ICJ2_9BILA</name>
<evidence type="ECO:0000256" key="6">
    <source>
        <dbReference type="ARBA" id="ARBA00030427"/>
    </source>
</evidence>
<comment type="subcellular location">
    <subcellularLocation>
        <location evidence="1">Cytoplasm</location>
    </subcellularLocation>
</comment>
<accession>A0A183ICJ2</accession>
<comment type="similarity">
    <text evidence="2">Belongs to the nudC family.</text>
</comment>
<protein>
    <recommendedName>
        <fullName evidence="3">Nuclear migration protein nudC</fullName>
    </recommendedName>
    <alternativeName>
        <fullName evidence="6">Nuclear distribution protein C homolog</fullName>
    </alternativeName>
</protein>
<dbReference type="PANTHER" id="PTHR12356">
    <property type="entry name" value="NUCLEAR MOVEMENT PROTEIN NUDC"/>
    <property type="match status" value="1"/>
</dbReference>
<evidence type="ECO:0000259" key="8">
    <source>
        <dbReference type="PROSITE" id="PS51203"/>
    </source>
</evidence>
<keyword evidence="10" id="KW-1185">Reference proteome</keyword>
<evidence type="ECO:0000256" key="2">
    <source>
        <dbReference type="ARBA" id="ARBA00010513"/>
    </source>
</evidence>
<evidence type="ECO:0000256" key="5">
    <source>
        <dbReference type="ARBA" id="ARBA00022553"/>
    </source>
</evidence>
<dbReference type="InterPro" id="IPR007052">
    <property type="entry name" value="CS_dom"/>
</dbReference>
<evidence type="ECO:0000313" key="9">
    <source>
        <dbReference type="EMBL" id="VDO94032.1"/>
    </source>
</evidence>
<reference evidence="11" key="1">
    <citation type="submission" date="2016-06" db="UniProtKB">
        <authorList>
            <consortium name="WormBaseParasite"/>
        </authorList>
    </citation>
    <scope>IDENTIFICATION</scope>
</reference>
<feature type="region of interest" description="Disordered" evidence="7">
    <location>
        <begin position="118"/>
        <end position="143"/>
    </location>
</feature>
<dbReference type="AlphaFoldDB" id="A0A183ICJ2"/>
<dbReference type="Pfam" id="PF14050">
    <property type="entry name" value="Nudc_N"/>
    <property type="match status" value="1"/>
</dbReference>
<feature type="region of interest" description="Disordered" evidence="7">
    <location>
        <begin position="63"/>
        <end position="106"/>
    </location>
</feature>
<evidence type="ECO:0000256" key="4">
    <source>
        <dbReference type="ARBA" id="ARBA00022490"/>
    </source>
</evidence>
<keyword evidence="4" id="KW-0963">Cytoplasm</keyword>
<dbReference type="GO" id="GO:0006457">
    <property type="term" value="P:protein folding"/>
    <property type="evidence" value="ECO:0007669"/>
    <property type="project" value="TreeGrafter"/>
</dbReference>
<dbReference type="PROSITE" id="PS51203">
    <property type="entry name" value="CS"/>
    <property type="match status" value="1"/>
</dbReference>
<gene>
    <name evidence="9" type="ORF">SBAD_LOCUS1336</name>
</gene>
<dbReference type="Proteomes" id="UP000270296">
    <property type="component" value="Unassembled WGS sequence"/>
</dbReference>
<keyword evidence="5" id="KW-0597">Phosphoprotein</keyword>
<dbReference type="PANTHER" id="PTHR12356:SF3">
    <property type="entry name" value="NUCLEAR MIGRATION PROTEIN NUDC"/>
    <property type="match status" value="1"/>
</dbReference>
<dbReference type="InterPro" id="IPR008978">
    <property type="entry name" value="HSP20-like_chaperone"/>
</dbReference>
<evidence type="ECO:0000256" key="7">
    <source>
        <dbReference type="SAM" id="MobiDB-lite"/>
    </source>
</evidence>